<keyword evidence="7" id="KW-0813">Transport</keyword>
<evidence type="ECO:0000256" key="1">
    <source>
        <dbReference type="ARBA" id="ARBA00004429"/>
    </source>
</evidence>
<evidence type="ECO:0000256" key="4">
    <source>
        <dbReference type="ARBA" id="ARBA00022692"/>
    </source>
</evidence>
<dbReference type="eggNOG" id="COG1593">
    <property type="taxonomic scope" value="Bacteria"/>
</dbReference>
<feature type="transmembrane region" description="Helical" evidence="7">
    <location>
        <begin position="173"/>
        <end position="199"/>
    </location>
</feature>
<comment type="subcellular location">
    <subcellularLocation>
        <location evidence="1 7">Cell inner membrane</location>
        <topology evidence="1 7">Multi-pass membrane protein</topology>
    </subcellularLocation>
</comment>
<feature type="transmembrane region" description="Helical" evidence="7">
    <location>
        <begin position="60"/>
        <end position="80"/>
    </location>
</feature>
<comment type="function">
    <text evidence="7">Part of the tripartite ATP-independent periplasmic (TRAP) transport system.</text>
</comment>
<dbReference type="EMBL" id="CP000155">
    <property type="protein sequence ID" value="ABC32427.1"/>
    <property type="molecule type" value="Genomic_DNA"/>
</dbReference>
<evidence type="ECO:0000256" key="2">
    <source>
        <dbReference type="ARBA" id="ARBA00022475"/>
    </source>
</evidence>
<gene>
    <name evidence="9" type="ordered locus">HCH_05776</name>
</gene>
<feature type="domain" description="TRAP C4-dicarboxylate transport system permease DctM subunit" evidence="8">
    <location>
        <begin position="11"/>
        <end position="429"/>
    </location>
</feature>
<dbReference type="GO" id="GO:0022857">
    <property type="term" value="F:transmembrane transporter activity"/>
    <property type="evidence" value="ECO:0007669"/>
    <property type="project" value="UniProtKB-UniRule"/>
</dbReference>
<feature type="transmembrane region" description="Helical" evidence="7">
    <location>
        <begin position="274"/>
        <end position="292"/>
    </location>
</feature>
<name>Q2SA97_HAHCH</name>
<dbReference type="InterPro" id="IPR004681">
    <property type="entry name" value="TRAP_DctM"/>
</dbReference>
<keyword evidence="2" id="KW-1003">Cell membrane</keyword>
<evidence type="ECO:0000256" key="5">
    <source>
        <dbReference type="ARBA" id="ARBA00022989"/>
    </source>
</evidence>
<dbReference type="STRING" id="349521.HCH_05776"/>
<feature type="transmembrane region" description="Helical" evidence="7">
    <location>
        <begin position="6"/>
        <end position="39"/>
    </location>
</feature>
<feature type="transmembrane region" description="Helical" evidence="7">
    <location>
        <begin position="367"/>
        <end position="393"/>
    </location>
</feature>
<dbReference type="KEGG" id="hch:HCH_05776"/>
<keyword evidence="10" id="KW-1185">Reference proteome</keyword>
<evidence type="ECO:0000256" key="6">
    <source>
        <dbReference type="ARBA" id="ARBA00023136"/>
    </source>
</evidence>
<keyword evidence="4 7" id="KW-0812">Transmembrane</keyword>
<dbReference type="PANTHER" id="PTHR33362">
    <property type="entry name" value="SIALIC ACID TRAP TRANSPORTER PERMEASE PROTEIN SIAT-RELATED"/>
    <property type="match status" value="1"/>
</dbReference>
<feature type="transmembrane region" description="Helical" evidence="7">
    <location>
        <begin position="143"/>
        <end position="167"/>
    </location>
</feature>
<dbReference type="PANTHER" id="PTHR33362:SF5">
    <property type="entry name" value="C4-DICARBOXYLATE TRAP TRANSPORTER LARGE PERMEASE PROTEIN DCTM"/>
    <property type="match status" value="1"/>
</dbReference>
<dbReference type="HOGENOM" id="CLU_019824_4_0_6"/>
<dbReference type="AlphaFoldDB" id="Q2SA97"/>
<proteinExistence type="inferred from homology"/>
<feature type="transmembrane region" description="Helical" evidence="7">
    <location>
        <begin position="220"/>
        <end position="239"/>
    </location>
</feature>
<dbReference type="InterPro" id="IPR010656">
    <property type="entry name" value="DctM"/>
</dbReference>
<dbReference type="GO" id="GO:0005886">
    <property type="term" value="C:plasma membrane"/>
    <property type="evidence" value="ECO:0007669"/>
    <property type="project" value="UniProtKB-SubCell"/>
</dbReference>
<dbReference type="RefSeq" id="WP_011399486.1">
    <property type="nucleotide sequence ID" value="NC_007645.1"/>
</dbReference>
<keyword evidence="3 7" id="KW-0997">Cell inner membrane</keyword>
<feature type="transmembrane region" description="Helical" evidence="7">
    <location>
        <begin position="312"/>
        <end position="333"/>
    </location>
</feature>
<accession>Q2SA97</accession>
<organism evidence="9 10">
    <name type="scientific">Hahella chejuensis (strain KCTC 2396)</name>
    <dbReference type="NCBI Taxonomy" id="349521"/>
    <lineage>
        <taxon>Bacteria</taxon>
        <taxon>Pseudomonadati</taxon>
        <taxon>Pseudomonadota</taxon>
        <taxon>Gammaproteobacteria</taxon>
        <taxon>Oceanospirillales</taxon>
        <taxon>Hahellaceae</taxon>
        <taxon>Hahella</taxon>
    </lineage>
</organism>
<evidence type="ECO:0000256" key="3">
    <source>
        <dbReference type="ARBA" id="ARBA00022519"/>
    </source>
</evidence>
<evidence type="ECO:0000313" key="10">
    <source>
        <dbReference type="Proteomes" id="UP000000238"/>
    </source>
</evidence>
<evidence type="ECO:0000256" key="7">
    <source>
        <dbReference type="RuleBase" id="RU369079"/>
    </source>
</evidence>
<dbReference type="PIRSF" id="PIRSF006066">
    <property type="entry name" value="HI0050"/>
    <property type="match status" value="1"/>
</dbReference>
<dbReference type="OrthoDB" id="9796052at2"/>
<comment type="subunit">
    <text evidence="7">The complex comprises the extracytoplasmic solute receptor protein and the two transmembrane proteins.</text>
</comment>
<feature type="transmembrane region" description="Helical" evidence="7">
    <location>
        <begin position="100"/>
        <end position="122"/>
    </location>
</feature>
<protein>
    <recommendedName>
        <fullName evidence="7">TRAP transporter large permease protein</fullName>
    </recommendedName>
</protein>
<feature type="transmembrane region" description="Helical" evidence="7">
    <location>
        <begin position="340"/>
        <end position="361"/>
    </location>
</feature>
<reference evidence="9 10" key="1">
    <citation type="journal article" date="2005" name="Nucleic Acids Res.">
        <title>Genomic blueprint of Hahella chejuensis, a marine microbe producing an algicidal agent.</title>
        <authorList>
            <person name="Jeong H."/>
            <person name="Yim J.H."/>
            <person name="Lee C."/>
            <person name="Choi S.-H."/>
            <person name="Park Y.K."/>
            <person name="Yoon S.H."/>
            <person name="Hur C.-G."/>
            <person name="Kang H.-Y."/>
            <person name="Kim D."/>
            <person name="Lee H.H."/>
            <person name="Park K.H."/>
            <person name="Park S.-H."/>
            <person name="Park H.-S."/>
            <person name="Lee H.K."/>
            <person name="Oh T.K."/>
            <person name="Kim J.F."/>
        </authorList>
    </citation>
    <scope>NUCLEOTIDE SEQUENCE [LARGE SCALE GENOMIC DNA]</scope>
    <source>
        <strain evidence="9 10">KCTC 2396</strain>
    </source>
</reference>
<keyword evidence="5 7" id="KW-1133">Transmembrane helix</keyword>
<dbReference type="Proteomes" id="UP000000238">
    <property type="component" value="Chromosome"/>
</dbReference>
<dbReference type="NCBIfam" id="TIGR00786">
    <property type="entry name" value="dctM"/>
    <property type="match status" value="1"/>
</dbReference>
<feature type="transmembrane region" description="Helical" evidence="7">
    <location>
        <begin position="414"/>
        <end position="434"/>
    </location>
</feature>
<keyword evidence="6 7" id="KW-0472">Membrane</keyword>
<comment type="similarity">
    <text evidence="7">Belongs to the TRAP transporter large permease family.</text>
</comment>
<sequence>MDDLYIGVIAFASLLVLIFLRIPVAAAMLLTGAAGYTAILGWDALMYHFNSGPFYRFSSYDLAVIPMFLLMAQFATVANLNKTLFSACNSWFGSVRGGLAMASITSCAFFGAISGSSLATTLTMSKVALPEMKRHGYSNQLSAGTLAAGGTLGILIPPSIALVIYALLTEQNISKLFIAAAVPGVIATIGYLLAVQAYVRLFPSVGPQTHKASGVERLSALLRVTPVLAIFLGLLGGIYGGVFTVTEGAAIGAFATYLLAQIKRQINKQAMMKIFKETAITTGLVFFIILGADLFNSVIVLSNIPNAFAETITAMNLSATAVIVILLLIYLALGCFLDSMSMLLLTIPIFFPVVMSLNFNMPPEHTAIWFGVLAVVAIEIGLITPPVGMNIFVLKSQAEHINLVECYKGVTPFIIADMLRLALLVAWPGIVLVFL</sequence>
<evidence type="ECO:0000313" key="9">
    <source>
        <dbReference type="EMBL" id="ABC32427.1"/>
    </source>
</evidence>
<dbReference type="Pfam" id="PF06808">
    <property type="entry name" value="DctM"/>
    <property type="match status" value="1"/>
</dbReference>
<evidence type="ECO:0000259" key="8">
    <source>
        <dbReference type="Pfam" id="PF06808"/>
    </source>
</evidence>